<keyword evidence="5" id="KW-0813">Transport</keyword>
<evidence type="ECO:0000313" key="12">
    <source>
        <dbReference type="EnsemblMetazoa" id="GMOY014079.P1227"/>
    </source>
</evidence>
<keyword evidence="8" id="KW-0445">Lipid transport</keyword>
<evidence type="ECO:0000256" key="11">
    <source>
        <dbReference type="ARBA" id="ARBA00024615"/>
    </source>
</evidence>
<evidence type="ECO:0000256" key="1">
    <source>
        <dbReference type="ARBA" id="ARBA00004406"/>
    </source>
</evidence>
<evidence type="ECO:0000256" key="9">
    <source>
        <dbReference type="ARBA" id="ARBA00023136"/>
    </source>
</evidence>
<dbReference type="PANTHER" id="PTHR13190:SF1">
    <property type="entry name" value="AUTOPHAGY-RELATED 2, ISOFORM A"/>
    <property type="match status" value="1"/>
</dbReference>
<evidence type="ECO:0000256" key="8">
    <source>
        <dbReference type="ARBA" id="ARBA00023055"/>
    </source>
</evidence>
<comment type="subcellular location">
    <subcellularLocation>
        <location evidence="1">Endoplasmic reticulum membrane</location>
        <topology evidence="1">Peripheral membrane protein</topology>
    </subcellularLocation>
    <subcellularLocation>
        <location evidence="2">Preautophagosomal structure membrane</location>
        <topology evidence="2">Peripheral membrane protein</topology>
    </subcellularLocation>
</comment>
<keyword evidence="7" id="KW-0072">Autophagy</keyword>
<evidence type="ECO:0000256" key="4">
    <source>
        <dbReference type="ARBA" id="ARBA00018070"/>
    </source>
</evidence>
<comment type="similarity">
    <text evidence="3">Belongs to the ATG2 family.</text>
</comment>
<dbReference type="EMBL" id="CCAG010012528">
    <property type="status" value="NOT_ANNOTATED_CDS"/>
    <property type="molecule type" value="Genomic_DNA"/>
</dbReference>
<keyword evidence="6" id="KW-0256">Endoplasmic reticulum</keyword>
<sequence length="1970" mass="224878">MSWFNVWDGLKNKTCRYLLQRYLGQFLDEQLNLEQLKIELFDGKATVNHVLLRVEALNELLETQGWPFEFTSGYIGRLTVSVPWNTLMTSDSSIEADNVTLCFRPVKRSKTHDGTSMLESMWSSVSSSLQLAEECMRQNEDDFDCSIPNSIIGLEKFAETIDNVLNRITANISNITVIIEYPLIHRSRSSSFHIQLEKLNYKNETGSEQVPASETYTASKEAINLLLTYAKHNITISGIQIFTEEFKVFNLNPRTAYRRNENLKSEKLPLLQIKGQQNILMRVKQAEEIKGPKISFDIELGSIFIFASPRQIHLVISFFEAFNKDDFPERKRSKIEYSKCLNDANSEFNRYKSRMAGLLNDHNNWGDDKSGDNVVNCSETNCISESYCETETYCGSVSSSSVDTRATPATKCRQKFTNNESCVEISNFAIKITEFVGLILQEEILLVSDLLNSDLIWKEESFANFLATSDLFFSKAAKNPFDSNNSDNFCKRNHVLLRMHPIFAEGKEQRNKNMLHLNSTISATSMQLCEILQGEVIHIINFNREKLNFPESNSCCKQSEIYVNFTNTNHIHQTENSSTSIDITLEKSILEFDVSLYDRLSALFGSSPFGSSCENNPNKTSNSQVNVFCSDLHIKVRFPIMHASALNKPDSARWCERNIREDLILMKLTNLKCAAERRRYSFNFHEMTAFYCEKSDGTKIEFLRCRQKRNASEHSCQNAQVLLQLAGESDLVSSEKDSRVSPKPYSSKKICRQTSAAINAKTDHDEHDTILFPGETHEINAFCKATITKCKLKIIINVPAVDLFLESKQLYEVIYNRLNSDLFMWEPCSPYLFNSTREGDERTQNVFNGDLWDSVYVSAVSQDTRIYNDSQKDRHQPYKCIEDIDVNYLEQSETSENYEKSSSSGDECSPKNSETLKTAIPSNCCVELNVTEISIAFYVPVRNAENHILPEVSGKFLFIMDKVKLFFVNGYQSNNNLAYLCLQVSEAQMYHCGVVPMNLPLNTVSLDEFMQATFYKVPEGLTKSASQNDDDREMVSVVFEIKKIPARKLKRLKITTGLKRTTLRYIPSLPMHSWLTQLLDFLDVADYPIEGYQPFNIITEMQLHLWDCAIDFRPANFSYRAVVEVVYFSVSSNIISSVMGCNLRFILEEGLLSIAPYDDASCNHSNYKITFIQCNDLVPVLDVGLTDISLRLNERASGKYPKFDLRCSIYDFHLRTCYDSGSALAQLISHIVSYPTNHDLDESSEALSTSENIETTLISSYKVNKTDELSEKQQERINKLMAQALQEAATGHKMIKSTEVTDQFTDSKNVFYFPGETNESEQQKPDCSGIFQHEFYDIINFESKVLNSSYYTQEGESEQLPQVTADFGEVKISRNEQSCGSEDDYCVIKSEEKEDMVNYENLKILREPLEIVDNHFYIPTTSSDLLKSPDNFPMAEYRYTLCEMTFTWHLYGGQDFSQDSSNNDTNMDPNKSGMSEDYCQGVSYSKVKCEKKPREKITYKSIGGRNRNHQVLVEIELSKVRFSRDVYPLQSTYASRHVILINEIEIRDRLQSSDINKFLYNPNLNNLSNKNKRYMVLIKALFIRPTPKLDDAQECSLRISLSPMRLHIDQDTLEFLSDFFYNFGKSCDIEELKLSESKNKNIKSSQKMQPPVMLINDAEEFSESVADLRAEQVVNENILQLIENNSEDKTPNYALIAPIFFREVIFSPEVSICFDYHGRRVAFSKGPIAGLLMGLGQLQCSKIVLKKIIHRRGLLGFEKLICFMCKEWLKDIKRNQLPKILSGVGPTYAFVQLFQGIYDLIWLPIEHYQKDGRVIRGIQLGAQSFSARTILAALELTSRIIQLLQFTAETAFDIVSPGPSIRRLKKIKKDKKRRLKRPKDICEGVVNAYQIVKDGINDSASNLIETAMTEHDQKGITGAVGAVIRQVPQLVVCPAVLATQATTNIVNGVKSSLVPEANIENKEKWKDDNY</sequence>
<comment type="catalytic activity">
    <reaction evidence="11">
        <text>a 1,2-diacyl-sn-glycero-3-phosphoethanolamine(in) = a 1,2-diacyl-sn-glycero-3-phosphoethanolamine(out)</text>
        <dbReference type="Rhea" id="RHEA:38895"/>
        <dbReference type="ChEBI" id="CHEBI:64612"/>
    </reaction>
</comment>
<comment type="catalytic activity">
    <reaction evidence="10">
        <text>a 1,2-diacyl-sn-glycero-3-phospho-L-serine(in) = a 1,2-diacyl-sn-glycero-3-phospho-L-serine(out)</text>
        <dbReference type="Rhea" id="RHEA:38663"/>
        <dbReference type="ChEBI" id="CHEBI:57262"/>
    </reaction>
</comment>
<reference evidence="12" key="1">
    <citation type="submission" date="2025-05" db="UniProtKB">
        <authorList>
            <consortium name="EnsemblMetazoa"/>
        </authorList>
    </citation>
    <scope>IDENTIFICATION</scope>
    <source>
        <strain evidence="12">Yale</strain>
    </source>
</reference>
<keyword evidence="13" id="KW-1185">Reference proteome</keyword>
<organism evidence="12 13">
    <name type="scientific">Glossina morsitans morsitans</name>
    <name type="common">Savannah tsetse fly</name>
    <dbReference type="NCBI Taxonomy" id="37546"/>
    <lineage>
        <taxon>Eukaryota</taxon>
        <taxon>Metazoa</taxon>
        <taxon>Ecdysozoa</taxon>
        <taxon>Arthropoda</taxon>
        <taxon>Hexapoda</taxon>
        <taxon>Insecta</taxon>
        <taxon>Pterygota</taxon>
        <taxon>Neoptera</taxon>
        <taxon>Endopterygota</taxon>
        <taxon>Diptera</taxon>
        <taxon>Brachycera</taxon>
        <taxon>Muscomorpha</taxon>
        <taxon>Hippoboscoidea</taxon>
        <taxon>Glossinidae</taxon>
        <taxon>Glossina</taxon>
    </lineage>
</organism>
<name>A0ABK9NFY7_GLOMM</name>
<protein>
    <recommendedName>
        <fullName evidence="4">Autophagy-related protein 2</fullName>
    </recommendedName>
</protein>
<evidence type="ECO:0000313" key="13">
    <source>
        <dbReference type="Proteomes" id="UP000092444"/>
    </source>
</evidence>
<proteinExistence type="inferred from homology"/>
<evidence type="ECO:0000256" key="5">
    <source>
        <dbReference type="ARBA" id="ARBA00022448"/>
    </source>
</evidence>
<evidence type="ECO:0000256" key="10">
    <source>
        <dbReference type="ARBA" id="ARBA00024479"/>
    </source>
</evidence>
<evidence type="ECO:0000256" key="2">
    <source>
        <dbReference type="ARBA" id="ARBA00004623"/>
    </source>
</evidence>
<evidence type="ECO:0000256" key="6">
    <source>
        <dbReference type="ARBA" id="ARBA00022824"/>
    </source>
</evidence>
<dbReference type="InterPro" id="IPR026849">
    <property type="entry name" value="ATG2"/>
</dbReference>
<evidence type="ECO:0000256" key="7">
    <source>
        <dbReference type="ARBA" id="ARBA00023006"/>
    </source>
</evidence>
<accession>A0ABK9NFY7</accession>
<dbReference type="Pfam" id="PF13329">
    <property type="entry name" value="ATG2_CAD"/>
    <property type="match status" value="2"/>
</dbReference>
<dbReference type="PANTHER" id="PTHR13190">
    <property type="entry name" value="AUTOPHAGY-RELATED 2, ISOFORM A"/>
    <property type="match status" value="1"/>
</dbReference>
<evidence type="ECO:0000256" key="3">
    <source>
        <dbReference type="ARBA" id="ARBA00009714"/>
    </source>
</evidence>
<keyword evidence="9" id="KW-0472">Membrane</keyword>
<dbReference type="Proteomes" id="UP000092444">
    <property type="component" value="Unassembled WGS sequence"/>
</dbReference>
<dbReference type="EnsemblMetazoa" id="GMOY014079.R1227">
    <property type="protein sequence ID" value="GMOY014079.P1227"/>
    <property type="gene ID" value="GMOY014079"/>
</dbReference>